<dbReference type="Proteomes" id="UP000243797">
    <property type="component" value="Unassembled WGS sequence"/>
</dbReference>
<sequence length="1310" mass="148361">MYNASSNAVGTVSTPQGRKANADINAILKSLAELGLALPISDEPRSPNTRGRGLAESIHSSIKFLYFQDRPELDKFVREFKDEHDNATSPPDLLQLLESQLQDLKRLAKDKPKDTPLNDKLRSARAESTHTPRIDGMFKPTKRRSPDGESAARLIPKQQRRDRSWGRSFDSFSTTETRASTSSSLLSRDQSSVRASTAATSFSMNEEKTDELPPSTFDVDFDATQQGLLDDLMIGMDSKDTTSIDNQTHRNRTSPIKATSDVIRAPHDSPQQQLIDELRLSISRESPDSDTATSNDLPRNRHFLLKKLRNERICKTILPATMNNFPFAVKWLIARTQVENEQVNIHDLDQRLKKMHHPEHRLGIAMDWLRKNLDTDEVDRYLGDEAAAESVKTKSTFYRGEMALREKEIRSRATQDRNLLHFRPMGPSDDALSRLERNFGPRRFLAIKFAVSSKVLSDVSDLATFEKDFRRFLRVEQDVLGTTFRCFHLEKRRSGDGMEYNMRYFAIRGPDVTTTTIEEVMDWALNLTHKDNLKQPFAKLMTRLELYLSRTSQAMIFEPHQVKYCIFGSEIRADGAAEPTRFNDTRLKFRELPKGSKPPVMNDGCCTLSPAAARQICENLQLTGDRPSAFQGRINGAKGMWFLSGPYDSQDESVWISINPSQRKVHARPEDLHDLACEPCRWALDVVAYSTMPKSSSLHIDFLPIMEDRGVPRQVLIDVVMEQLKFDFDKFSGALEDPVELMRWIHGALSGKMTKNREAGIKWLGGLPNEDVEKAIYLLEAGFTPQGNLALAGYTFTLLTAWLSDMLSKLKIRSNKTLMPYGVADQKQCLLPGEIFLAFSQPFLDQDTGESYSHLEGDVLIARHPTLRSSDMQRVKAVYKPELSYLRDVVVFPTRGKIPLASKLQGGDYDGDTFWICFDQRIVKHFRNAPAPLEDPKPEQYGIRQNKDTLKDVLYLNGGPRNFENIIHRYFRTRLNDELLGKVTNTHKRLAYQYGNLTDRRVKKLADVHNLIIDAAKNGYEFGEDDFANLMKSIGVPAKNKELTYDEAMKAGLPKAETTFKSMGINDKSILDILVCNFVIPRMLAYQEEMRVRLRLNKGKYQSETADEDLLGPYRELERLATINPTAKINLKILNDRLRALSSNWKPGFGDVQLAPGRYVAVSNSCIADYQSILPVTEQDSLVTPPASSADTSSNPTSTIRDTTNTLMTAEGILVHMWTHKDAAHAPSKWEIIRASALYQHRIRTGTSTKFAFLMGGRELTYLKAMSSGRDSRVATWGIHAVMKPRKPKRKTMWKGRMSSGKSVDSDDDV</sequence>
<feature type="domain" description="RDRP core" evidence="3">
    <location>
        <begin position="425"/>
        <end position="1031"/>
    </location>
</feature>
<evidence type="ECO:0000313" key="4">
    <source>
        <dbReference type="EMBL" id="PNS15152.1"/>
    </source>
</evidence>
<proteinExistence type="inferred from homology"/>
<evidence type="ECO:0000259" key="3">
    <source>
        <dbReference type="Pfam" id="PF05183"/>
    </source>
</evidence>
<dbReference type="GO" id="GO:0031380">
    <property type="term" value="C:nuclear RNA-directed RNA polymerase complex"/>
    <property type="evidence" value="ECO:0007669"/>
    <property type="project" value="TreeGrafter"/>
</dbReference>
<dbReference type="STRING" id="2082308.A0A2K1QJS8"/>
<gene>
    <name evidence="4" type="ORF">CAC42_8153</name>
</gene>
<keyword evidence="5" id="KW-1185">Reference proteome</keyword>
<comment type="caution">
    <text evidence="4">The sequence shown here is derived from an EMBL/GenBank/DDBJ whole genome shotgun (WGS) entry which is preliminary data.</text>
</comment>
<dbReference type="OrthoDB" id="10055769at2759"/>
<dbReference type="Pfam" id="PF05183">
    <property type="entry name" value="RdRP"/>
    <property type="match status" value="1"/>
</dbReference>
<dbReference type="InParanoid" id="A0A2K1QJS8"/>
<name>A0A2K1QJS8_9PEZI</name>
<dbReference type="EC" id="2.7.7.48" evidence="1"/>
<dbReference type="PANTHER" id="PTHR23079:SF14">
    <property type="entry name" value="RNA-DEPENDENT RNA POLYMERASE"/>
    <property type="match status" value="1"/>
</dbReference>
<feature type="compositionally biased region" description="Basic and acidic residues" evidence="2">
    <location>
        <begin position="107"/>
        <end position="133"/>
    </location>
</feature>
<dbReference type="GO" id="GO:0003723">
    <property type="term" value="F:RNA binding"/>
    <property type="evidence" value="ECO:0007669"/>
    <property type="project" value="UniProtKB-KW"/>
</dbReference>
<feature type="region of interest" description="Disordered" evidence="2">
    <location>
        <begin position="107"/>
        <end position="217"/>
    </location>
</feature>
<evidence type="ECO:0000256" key="2">
    <source>
        <dbReference type="SAM" id="MobiDB-lite"/>
    </source>
</evidence>
<dbReference type="GO" id="GO:0003968">
    <property type="term" value="F:RNA-directed RNA polymerase activity"/>
    <property type="evidence" value="ECO:0007669"/>
    <property type="project" value="UniProtKB-KW"/>
</dbReference>
<dbReference type="InterPro" id="IPR007855">
    <property type="entry name" value="RDRP"/>
</dbReference>
<dbReference type="EMBL" id="NKHZ01000080">
    <property type="protein sequence ID" value="PNS15152.1"/>
    <property type="molecule type" value="Genomic_DNA"/>
</dbReference>
<organism evidence="4 5">
    <name type="scientific">Sphaceloma murrayae</name>
    <dbReference type="NCBI Taxonomy" id="2082308"/>
    <lineage>
        <taxon>Eukaryota</taxon>
        <taxon>Fungi</taxon>
        <taxon>Dikarya</taxon>
        <taxon>Ascomycota</taxon>
        <taxon>Pezizomycotina</taxon>
        <taxon>Dothideomycetes</taxon>
        <taxon>Dothideomycetidae</taxon>
        <taxon>Myriangiales</taxon>
        <taxon>Elsinoaceae</taxon>
        <taxon>Sphaceloma</taxon>
    </lineage>
</organism>
<feature type="compositionally biased region" description="Polar residues" evidence="2">
    <location>
        <begin position="193"/>
        <end position="204"/>
    </location>
</feature>
<comment type="catalytic activity">
    <reaction evidence="1">
        <text>RNA(n) + a ribonucleoside 5'-triphosphate = RNA(n+1) + diphosphate</text>
        <dbReference type="Rhea" id="RHEA:21248"/>
        <dbReference type="Rhea" id="RHEA-COMP:14527"/>
        <dbReference type="Rhea" id="RHEA-COMP:17342"/>
        <dbReference type="ChEBI" id="CHEBI:33019"/>
        <dbReference type="ChEBI" id="CHEBI:61557"/>
        <dbReference type="ChEBI" id="CHEBI:140395"/>
        <dbReference type="EC" id="2.7.7.48"/>
    </reaction>
</comment>
<keyword evidence="1" id="KW-0808">Transferase</keyword>
<keyword evidence="1" id="KW-0548">Nucleotidyltransferase</keyword>
<protein>
    <recommendedName>
        <fullName evidence="1">RNA-dependent RNA polymerase</fullName>
        <ecNumber evidence="1">2.7.7.48</ecNumber>
    </recommendedName>
</protein>
<dbReference type="GO" id="GO:0030422">
    <property type="term" value="P:siRNA processing"/>
    <property type="evidence" value="ECO:0007669"/>
    <property type="project" value="TreeGrafter"/>
</dbReference>
<keyword evidence="1" id="KW-0694">RNA-binding</keyword>
<feature type="region of interest" description="Disordered" evidence="2">
    <location>
        <begin position="1286"/>
        <end position="1310"/>
    </location>
</feature>
<accession>A0A2K1QJS8</accession>
<evidence type="ECO:0000256" key="1">
    <source>
        <dbReference type="RuleBase" id="RU363098"/>
    </source>
</evidence>
<dbReference type="PANTHER" id="PTHR23079">
    <property type="entry name" value="RNA-DEPENDENT RNA POLYMERASE"/>
    <property type="match status" value="1"/>
</dbReference>
<reference evidence="4 5" key="1">
    <citation type="submission" date="2017-06" db="EMBL/GenBank/DDBJ databases">
        <title>Draft genome sequence of a variant of Elsinoe murrayae.</title>
        <authorList>
            <person name="Cheng Q."/>
        </authorList>
    </citation>
    <scope>NUCLEOTIDE SEQUENCE [LARGE SCALE GENOMIC DNA]</scope>
    <source>
        <strain evidence="4 5">CQ-2017a</strain>
    </source>
</reference>
<dbReference type="InterPro" id="IPR057596">
    <property type="entry name" value="RDRP_core"/>
</dbReference>
<feature type="compositionally biased region" description="Low complexity" evidence="2">
    <location>
        <begin position="171"/>
        <end position="192"/>
    </location>
</feature>
<comment type="similarity">
    <text evidence="1">Belongs to the RdRP family.</text>
</comment>
<evidence type="ECO:0000313" key="5">
    <source>
        <dbReference type="Proteomes" id="UP000243797"/>
    </source>
</evidence>
<keyword evidence="1" id="KW-0696">RNA-directed RNA polymerase</keyword>